<evidence type="ECO:0000313" key="2">
    <source>
        <dbReference type="EMBL" id="OVE59399.1"/>
    </source>
</evidence>
<feature type="domain" description="DUF6443" evidence="1">
    <location>
        <begin position="15"/>
        <end position="135"/>
    </location>
</feature>
<dbReference type="Proteomes" id="UP000196355">
    <property type="component" value="Unassembled WGS sequence"/>
</dbReference>
<evidence type="ECO:0000259" key="1">
    <source>
        <dbReference type="Pfam" id="PF20041"/>
    </source>
</evidence>
<reference evidence="3" key="1">
    <citation type="submission" date="2017-02" db="EMBL/GenBank/DDBJ databases">
        <authorList>
            <person name="Tetz G."/>
            <person name="Tetz V."/>
        </authorList>
    </citation>
    <scope>NUCLEOTIDE SEQUENCE [LARGE SCALE GENOMIC DNA]</scope>
    <source>
        <strain evidence="3">VT16-26</strain>
    </source>
</reference>
<dbReference type="Gene3D" id="2.180.10.10">
    <property type="entry name" value="RHS repeat-associated core"/>
    <property type="match status" value="1"/>
</dbReference>
<dbReference type="InterPro" id="IPR022385">
    <property type="entry name" value="Rhs_assc_core"/>
</dbReference>
<organism evidence="2 3">
    <name type="scientific">Chryseobacterium mucoviscidosis</name>
    <dbReference type="NCBI Taxonomy" id="1945581"/>
    <lineage>
        <taxon>Bacteria</taxon>
        <taxon>Pseudomonadati</taxon>
        <taxon>Bacteroidota</taxon>
        <taxon>Flavobacteriia</taxon>
        <taxon>Flavobacteriales</taxon>
        <taxon>Weeksellaceae</taxon>
        <taxon>Chryseobacterium group</taxon>
        <taxon>Chryseobacterium</taxon>
    </lineage>
</organism>
<evidence type="ECO:0000313" key="3">
    <source>
        <dbReference type="Proteomes" id="UP000196355"/>
    </source>
</evidence>
<sequence>MVLVHAQTSTENYIQSTTCLDADCVKKTVTVQYFDLLGRPKQIVNVKATPSEKDLVTPIVYDDLGRQTRTYLPVPQNSTANGAVYSQTSDMAAYPVQDITNFYAGEKVYTEKSFEKSPLERVLQQKQVGNSWDTKPVTFGYDVNNSSDHVKRYDVTTTWNPTDKLYNNQLHPETEYGTGKLIKNTVTDEDGNKVIEFKDGSGQTILLRKVIDDNHGADTYYVYNEYKQLVYVIPPLASASILNGTVLDNLCYQYKYDSKSRLAEKKLPGKDWDFMVYDKQDRLVLSQDGLLRTINNNFAAKGWLFSKYDEFGRIVYSGFFANTSSRIAMQTAINNMVANSGNNEKRDNANPIVQNGENIYYSKNAFPTGSMTILTVNYYDTYPSLPTGAEIPNSIINQEVLKQPGQNITPKSTRTLPLASYIKNIDDNNWTKNFSYYDEKGRVIGTYSINHLGGYTRTESELDFTGMVKNSNIYHLRKQGEAGIAIKERFIYDSQNRLRQHYHRVDNKPEELLAENFYDELSQLKNKKVGNNLQSIDYSYNIRGWMTGINKDQMAMPDLGGKLFSYKIKYNEKEGIDNPDSVLFPGKNVVPRYNGNIAEIDWRTKEENASLTPKRYGYAYDKLNRLTAGYYQNPDNPNNKENTESLLYDLNGNITNLYRTSIPEFGNTTATVIDKLEYIYDGKNQVSKINDISQNPSGYEGGGNTITYDINGNMKSMVDKNIKAITYNFLNLPKKIEYGGGTISIDYLYNAAGTKLQKKYPRTECGIMNCTTFMDVTDYLDGFQYLSSISSGNGGGGDPVEMLSFSEKSSRAMEMQAFSRESKTVPQAIKTQDLQFFTTSEGFYDYTKDQYIYQYLDHLGNVRVSYGRNSAGVLEITDKNDYYPFGMNHFGTGSAMFGQGTYKNHKYNGKELQETGMYDYGARMYMADIGRWGVMDAMSEKSRRWSPYHYAYNNPIRFIDPDGNFAVTYSGEAAQQAFTAYKASMSISAETGNSNSFTGFNFESPFVGGGSSPTFQFPKGTEEYYKKNFPAFYDLVKNKLPNMIKDEKFMSALSTASGFSIDELKEIFTYGKGMELKVMDLSFGDAEYLHGGLTEGSTLNTAAIQTALANWFEKANKDTNSIEGLSNLLYTSAVIAHETAHWGDDLGKRKSNYEDIANFMLKNQGFRPTDVGNFFEYKAFGRGEQGIGIGHYNTEVSGNIINYVKANFKLLQSIFKTK</sequence>
<accession>A0A202C6H2</accession>
<dbReference type="EMBL" id="MVAG01000088">
    <property type="protein sequence ID" value="OVE59399.1"/>
    <property type="molecule type" value="Genomic_DNA"/>
</dbReference>
<dbReference type="Pfam" id="PF20041">
    <property type="entry name" value="DUF6443"/>
    <property type="match status" value="1"/>
</dbReference>
<dbReference type="PANTHER" id="PTHR32305">
    <property type="match status" value="1"/>
</dbReference>
<protein>
    <recommendedName>
        <fullName evidence="1">DUF6443 domain-containing protein</fullName>
    </recommendedName>
</protein>
<dbReference type="AlphaFoldDB" id="A0A202C6H2"/>
<dbReference type="InterPro" id="IPR050708">
    <property type="entry name" value="T6SS_VgrG/RHS"/>
</dbReference>
<gene>
    <name evidence="2" type="ORF">B0E34_05635</name>
</gene>
<dbReference type="InterPro" id="IPR045619">
    <property type="entry name" value="DUF6443"/>
</dbReference>
<comment type="caution">
    <text evidence="2">The sequence shown here is derived from an EMBL/GenBank/DDBJ whole genome shotgun (WGS) entry which is preliminary data.</text>
</comment>
<proteinExistence type="predicted"/>
<keyword evidence="3" id="KW-1185">Reference proteome</keyword>
<dbReference type="NCBIfam" id="TIGR03696">
    <property type="entry name" value="Rhs_assc_core"/>
    <property type="match status" value="1"/>
</dbReference>
<name>A0A202C6H2_9FLAO</name>
<dbReference type="PANTHER" id="PTHR32305:SF15">
    <property type="entry name" value="PROTEIN RHSA-RELATED"/>
    <property type="match status" value="1"/>
</dbReference>